<sequence>MVGGTAIVDTRTPMLFWEDSFPVPSYAFAAADVRTDLLIPTEQNPASHNFFHLPKGPVAQWFDLHVDGKVFNNAAWIRDDPAVHDRIVFTWQAGVLDHWLEEDEEVHSHPRDPYKRVEALHSSRHVRVSLDGVTLAETSSPVLLFETYLPIRYYFPKADVDLSKLRSSHNRSQCPYKGFADEYWDAPNTPGVAWSYPHPYPGVQAIEGRVAFYNELVDIAVDGVDLPRPESVFSLKKHRPVND</sequence>
<dbReference type="InterPro" id="IPR038694">
    <property type="entry name" value="DUF427_sf"/>
</dbReference>
<accession>A0A2S3ZWN6</accession>
<dbReference type="Gene3D" id="2.170.150.40">
    <property type="entry name" value="Domain of unknown function (DUF427)"/>
    <property type="match status" value="2"/>
</dbReference>
<proteinExistence type="predicted"/>
<feature type="domain" description="DUF427" evidence="1">
    <location>
        <begin position="126"/>
        <end position="215"/>
    </location>
</feature>
<evidence type="ECO:0000313" key="3">
    <source>
        <dbReference type="Proteomes" id="UP000237061"/>
    </source>
</evidence>
<organism evidence="2 3">
    <name type="scientific">Arthrobacter glacialis</name>
    <dbReference type="NCBI Taxonomy" id="1664"/>
    <lineage>
        <taxon>Bacteria</taxon>
        <taxon>Bacillati</taxon>
        <taxon>Actinomycetota</taxon>
        <taxon>Actinomycetes</taxon>
        <taxon>Micrococcales</taxon>
        <taxon>Micrococcaceae</taxon>
        <taxon>Arthrobacter</taxon>
    </lineage>
</organism>
<reference evidence="2 3" key="1">
    <citation type="submission" date="2018-01" db="EMBL/GenBank/DDBJ databases">
        <title>Arthrobacter sp. nov., from glaciers in China.</title>
        <authorList>
            <person name="Liu Q."/>
            <person name="Xin Y.-H."/>
        </authorList>
    </citation>
    <scope>NUCLEOTIDE SEQUENCE [LARGE SCALE GENOMIC DNA]</scope>
    <source>
        <strain evidence="2 3">HLT2-12-2</strain>
    </source>
</reference>
<comment type="caution">
    <text evidence="2">The sequence shown here is derived from an EMBL/GenBank/DDBJ whole genome shotgun (WGS) entry which is preliminary data.</text>
</comment>
<dbReference type="Pfam" id="PF04248">
    <property type="entry name" value="NTP_transf_9"/>
    <property type="match status" value="2"/>
</dbReference>
<dbReference type="PANTHER" id="PTHR34310:SF9">
    <property type="entry name" value="BLR5716 PROTEIN"/>
    <property type="match status" value="1"/>
</dbReference>
<dbReference type="AlphaFoldDB" id="A0A2S3ZWN6"/>
<evidence type="ECO:0000313" key="2">
    <source>
        <dbReference type="EMBL" id="POH73484.1"/>
    </source>
</evidence>
<name>A0A2S3ZWN6_ARTGL</name>
<dbReference type="EMBL" id="PPXC01000007">
    <property type="protein sequence ID" value="POH73484.1"/>
    <property type="molecule type" value="Genomic_DNA"/>
</dbReference>
<dbReference type="Proteomes" id="UP000237061">
    <property type="component" value="Unassembled WGS sequence"/>
</dbReference>
<protein>
    <recommendedName>
        <fullName evidence="1">DUF427 domain-containing protein</fullName>
    </recommendedName>
</protein>
<gene>
    <name evidence="2" type="ORF">CVS27_10260</name>
</gene>
<dbReference type="PANTHER" id="PTHR34310">
    <property type="entry name" value="DUF427 DOMAIN PROTEIN (AFU_ORTHOLOGUE AFUA_3G02220)"/>
    <property type="match status" value="1"/>
</dbReference>
<evidence type="ECO:0000259" key="1">
    <source>
        <dbReference type="Pfam" id="PF04248"/>
    </source>
</evidence>
<keyword evidence="3" id="KW-1185">Reference proteome</keyword>
<dbReference type="InterPro" id="IPR007361">
    <property type="entry name" value="DUF427"/>
</dbReference>
<feature type="domain" description="DUF427" evidence="1">
    <location>
        <begin position="2"/>
        <end position="81"/>
    </location>
</feature>